<feature type="region of interest" description="Disordered" evidence="1">
    <location>
        <begin position="459"/>
        <end position="481"/>
    </location>
</feature>
<evidence type="ECO:0008006" key="5">
    <source>
        <dbReference type="Google" id="ProtNLM"/>
    </source>
</evidence>
<feature type="compositionally biased region" description="Low complexity" evidence="1">
    <location>
        <begin position="521"/>
        <end position="558"/>
    </location>
</feature>
<accession>A0AAD7JPR4</accession>
<proteinExistence type="predicted"/>
<gene>
    <name evidence="3" type="ORF">DFH07DRAFT_1008036</name>
</gene>
<name>A0AAD7JPR4_9AGAR</name>
<keyword evidence="2" id="KW-0812">Transmembrane</keyword>
<evidence type="ECO:0000313" key="4">
    <source>
        <dbReference type="Proteomes" id="UP001215280"/>
    </source>
</evidence>
<keyword evidence="4" id="KW-1185">Reference proteome</keyword>
<dbReference type="EMBL" id="JARJLG010000027">
    <property type="protein sequence ID" value="KAJ7768708.1"/>
    <property type="molecule type" value="Genomic_DNA"/>
</dbReference>
<keyword evidence="2" id="KW-0472">Membrane</keyword>
<reference evidence="3" key="1">
    <citation type="submission" date="2023-03" db="EMBL/GenBank/DDBJ databases">
        <title>Massive genome expansion in bonnet fungi (Mycena s.s.) driven by repeated elements and novel gene families across ecological guilds.</title>
        <authorList>
            <consortium name="Lawrence Berkeley National Laboratory"/>
            <person name="Harder C.B."/>
            <person name="Miyauchi S."/>
            <person name="Viragh M."/>
            <person name="Kuo A."/>
            <person name="Thoen E."/>
            <person name="Andreopoulos B."/>
            <person name="Lu D."/>
            <person name="Skrede I."/>
            <person name="Drula E."/>
            <person name="Henrissat B."/>
            <person name="Morin E."/>
            <person name="Kohler A."/>
            <person name="Barry K."/>
            <person name="LaButti K."/>
            <person name="Morin E."/>
            <person name="Salamov A."/>
            <person name="Lipzen A."/>
            <person name="Mereny Z."/>
            <person name="Hegedus B."/>
            <person name="Baldrian P."/>
            <person name="Stursova M."/>
            <person name="Weitz H."/>
            <person name="Taylor A."/>
            <person name="Grigoriev I.V."/>
            <person name="Nagy L.G."/>
            <person name="Martin F."/>
            <person name="Kauserud H."/>
        </authorList>
    </citation>
    <scope>NUCLEOTIDE SEQUENCE</scope>
    <source>
        <strain evidence="3">CBHHK188m</strain>
    </source>
</reference>
<dbReference type="Proteomes" id="UP001215280">
    <property type="component" value="Unassembled WGS sequence"/>
</dbReference>
<feature type="region of interest" description="Disordered" evidence="1">
    <location>
        <begin position="508"/>
        <end position="567"/>
    </location>
</feature>
<evidence type="ECO:0000256" key="1">
    <source>
        <dbReference type="SAM" id="MobiDB-lite"/>
    </source>
</evidence>
<feature type="transmembrane region" description="Helical" evidence="2">
    <location>
        <begin position="106"/>
        <end position="125"/>
    </location>
</feature>
<protein>
    <recommendedName>
        <fullName evidence="5">Transmembrane protein</fullName>
    </recommendedName>
</protein>
<evidence type="ECO:0000313" key="3">
    <source>
        <dbReference type="EMBL" id="KAJ7768708.1"/>
    </source>
</evidence>
<organism evidence="3 4">
    <name type="scientific">Mycena maculata</name>
    <dbReference type="NCBI Taxonomy" id="230809"/>
    <lineage>
        <taxon>Eukaryota</taxon>
        <taxon>Fungi</taxon>
        <taxon>Dikarya</taxon>
        <taxon>Basidiomycota</taxon>
        <taxon>Agaricomycotina</taxon>
        <taxon>Agaricomycetes</taxon>
        <taxon>Agaricomycetidae</taxon>
        <taxon>Agaricales</taxon>
        <taxon>Marasmiineae</taxon>
        <taxon>Mycenaceae</taxon>
        <taxon>Mycena</taxon>
    </lineage>
</organism>
<feature type="region of interest" description="Disordered" evidence="1">
    <location>
        <begin position="406"/>
        <end position="443"/>
    </location>
</feature>
<sequence length="631" mass="68261">MAVPLALWLLYAVGLTFFIVHSPPFIKYGQPLVASSVETVWKGQIFFPFHPPLDPAPTRDTAEPELDRNLLFPGFVMAFPVSMLIHPVVWLIYWTIKRAFRFTRNVVLSMVLSMASWFLSLPFRFLSLPSFSALAISVVSMPDESPPRISPLTYVIIGKVPAAQLRPALTSSLKAVFPVATVIRLVMRARAAHRTKRGLESTLGPRQHPLSIFSRVVIVTRVQALRFIWSALYWSAITVTHLTRYRNVMLAVAAASLFSVRALDHTALTSPWVDAALGFCAVFSMIEPFARLAFVAIVRRFEEAAASEMRIIRPYIGDFAAHYRINVRELLDPPPPMILAPCTCEQPSSVVTLPVIEFSAILQTVLAECTCPSVPSPVDSGLNLPAYAPAAIVPAIAAPPSVVAPPLQAATPSPSSSPSSSSWEDSSPESDIVPARSLSRRSLRTTPLNPRVLSPILEVSSAASSPSSSGSVSPSSLRSRNPAVPRRIDLFKARQTQALFASFSASLAPRETKTDGDHSGRTSSSASRSSSFASGSVSHTSSVLSGSASSSLTNSGRARTPDDLQTNAPCNSEIVTVAAQSSASLLPAWQEAKAAPQAHTSFEFDFARVELQNMCRPDCRDMYCTGECARA</sequence>
<feature type="compositionally biased region" description="Low complexity" evidence="1">
    <location>
        <begin position="459"/>
        <end position="476"/>
    </location>
</feature>
<evidence type="ECO:0000256" key="2">
    <source>
        <dbReference type="SAM" id="Phobius"/>
    </source>
</evidence>
<keyword evidence="2" id="KW-1133">Transmembrane helix</keyword>
<dbReference type="AlphaFoldDB" id="A0AAD7JPR4"/>
<feature type="transmembrane region" description="Helical" evidence="2">
    <location>
        <begin position="70"/>
        <end position="94"/>
    </location>
</feature>
<comment type="caution">
    <text evidence="3">The sequence shown here is derived from an EMBL/GenBank/DDBJ whole genome shotgun (WGS) entry which is preliminary data.</text>
</comment>
<feature type="compositionally biased region" description="Basic and acidic residues" evidence="1">
    <location>
        <begin position="510"/>
        <end position="520"/>
    </location>
</feature>
<feature type="transmembrane region" description="Helical" evidence="2">
    <location>
        <begin position="7"/>
        <end position="26"/>
    </location>
</feature>
<feature type="compositionally biased region" description="Low complexity" evidence="1">
    <location>
        <begin position="406"/>
        <end position="431"/>
    </location>
</feature>